<dbReference type="Proteomes" id="UP000001593">
    <property type="component" value="Unassembled WGS sequence"/>
</dbReference>
<evidence type="ECO:0000313" key="2">
    <source>
        <dbReference type="EMBL" id="EDO38945.1"/>
    </source>
</evidence>
<dbReference type="KEGG" id="nve:5510530"/>
<name>A7SBH4_NEMVE</name>
<dbReference type="AlphaFoldDB" id="A7SBH4"/>
<dbReference type="EMBL" id="DS469616">
    <property type="protein sequence ID" value="EDO38945.1"/>
    <property type="molecule type" value="Genomic_DNA"/>
</dbReference>
<dbReference type="HOGENOM" id="CLU_1789129_0_0_1"/>
<sequence length="145" mass="16782">MRKSVVLLLFALVFLCTLENSHGIRFGRIGRSIERAVRNVVVKPVKRVVKNVIEKPIKQVLKAVGLKKVKRTYKEFKQEVSHSKVVFTEDSYRVEKVTPCAHGHHDIVQAQQPTEIHFDDGVVIIQDRYCRKCGEHFYSEPKQEL</sequence>
<feature type="signal peptide" evidence="1">
    <location>
        <begin position="1"/>
        <end position="23"/>
    </location>
</feature>
<organism evidence="2 3">
    <name type="scientific">Nematostella vectensis</name>
    <name type="common">Starlet sea anemone</name>
    <dbReference type="NCBI Taxonomy" id="45351"/>
    <lineage>
        <taxon>Eukaryota</taxon>
        <taxon>Metazoa</taxon>
        <taxon>Cnidaria</taxon>
        <taxon>Anthozoa</taxon>
        <taxon>Hexacorallia</taxon>
        <taxon>Actiniaria</taxon>
        <taxon>Edwardsiidae</taxon>
        <taxon>Nematostella</taxon>
    </lineage>
</organism>
<proteinExistence type="predicted"/>
<evidence type="ECO:0000313" key="3">
    <source>
        <dbReference type="Proteomes" id="UP000001593"/>
    </source>
</evidence>
<dbReference type="InParanoid" id="A7SBH4"/>
<keyword evidence="1" id="KW-0732">Signal</keyword>
<keyword evidence="3" id="KW-1185">Reference proteome</keyword>
<protein>
    <submittedName>
        <fullName evidence="2">Uncharacterized protein</fullName>
    </submittedName>
</protein>
<gene>
    <name evidence="2" type="ORF">NEMVEDRAFT_v1g244133</name>
</gene>
<dbReference type="OMA" id="HFFTEPR"/>
<reference evidence="2 3" key="1">
    <citation type="journal article" date="2007" name="Science">
        <title>Sea anemone genome reveals ancestral eumetazoan gene repertoire and genomic organization.</title>
        <authorList>
            <person name="Putnam N.H."/>
            <person name="Srivastava M."/>
            <person name="Hellsten U."/>
            <person name="Dirks B."/>
            <person name="Chapman J."/>
            <person name="Salamov A."/>
            <person name="Terry A."/>
            <person name="Shapiro H."/>
            <person name="Lindquist E."/>
            <person name="Kapitonov V.V."/>
            <person name="Jurka J."/>
            <person name="Genikhovich G."/>
            <person name="Grigoriev I.V."/>
            <person name="Lucas S.M."/>
            <person name="Steele R.E."/>
            <person name="Finnerty J.R."/>
            <person name="Technau U."/>
            <person name="Martindale M.Q."/>
            <person name="Rokhsar D.S."/>
        </authorList>
    </citation>
    <scope>NUCLEOTIDE SEQUENCE [LARGE SCALE GENOMIC DNA]</scope>
    <source>
        <strain evidence="3">CH2 X CH6</strain>
    </source>
</reference>
<evidence type="ECO:0000256" key="1">
    <source>
        <dbReference type="SAM" id="SignalP"/>
    </source>
</evidence>
<accession>A7SBH4</accession>
<feature type="chain" id="PRO_5002712548" evidence="1">
    <location>
        <begin position="24"/>
        <end position="145"/>
    </location>
</feature>